<evidence type="ECO:0000313" key="1">
    <source>
        <dbReference type="EMBL" id="TNV86623.1"/>
    </source>
</evidence>
<dbReference type="EMBL" id="RRYP01000943">
    <property type="protein sequence ID" value="TNV86623.1"/>
    <property type="molecule type" value="Genomic_DNA"/>
</dbReference>
<sequence length="107" mass="12587">MERTMIQSLRKKRHPLSTHNILLRRPSLLNFNNQQKIQDVLASRKPPWEPHLHPQFPNPPQAMQSFIAQTNPQERAFQTILQIALSKGPPQKKSTLKRCLDFHARHR</sequence>
<evidence type="ECO:0000313" key="2">
    <source>
        <dbReference type="Proteomes" id="UP000785679"/>
    </source>
</evidence>
<name>A0A8J8P468_HALGN</name>
<proteinExistence type="predicted"/>
<reference evidence="1" key="1">
    <citation type="submission" date="2019-06" db="EMBL/GenBank/DDBJ databases">
        <authorList>
            <person name="Zheng W."/>
        </authorList>
    </citation>
    <scope>NUCLEOTIDE SEQUENCE</scope>
    <source>
        <strain evidence="1">QDHG01</strain>
    </source>
</reference>
<gene>
    <name evidence="1" type="ORF">FGO68_gene10003</name>
</gene>
<protein>
    <submittedName>
        <fullName evidence="1">Uncharacterized protein</fullName>
    </submittedName>
</protein>
<keyword evidence="2" id="KW-1185">Reference proteome</keyword>
<organism evidence="1 2">
    <name type="scientific">Halteria grandinella</name>
    <dbReference type="NCBI Taxonomy" id="5974"/>
    <lineage>
        <taxon>Eukaryota</taxon>
        <taxon>Sar</taxon>
        <taxon>Alveolata</taxon>
        <taxon>Ciliophora</taxon>
        <taxon>Intramacronucleata</taxon>
        <taxon>Spirotrichea</taxon>
        <taxon>Stichotrichia</taxon>
        <taxon>Sporadotrichida</taxon>
        <taxon>Halteriidae</taxon>
        <taxon>Halteria</taxon>
    </lineage>
</organism>
<accession>A0A8J8P468</accession>
<comment type="caution">
    <text evidence="1">The sequence shown here is derived from an EMBL/GenBank/DDBJ whole genome shotgun (WGS) entry which is preliminary data.</text>
</comment>
<dbReference type="Proteomes" id="UP000785679">
    <property type="component" value="Unassembled WGS sequence"/>
</dbReference>
<dbReference type="AlphaFoldDB" id="A0A8J8P468"/>